<reference evidence="1 2" key="1">
    <citation type="submission" date="2019-01" db="EMBL/GenBank/DDBJ databases">
        <title>Sequencing of cultivated peanut Arachis hypogaea provides insights into genome evolution and oil improvement.</title>
        <authorList>
            <person name="Chen X."/>
        </authorList>
    </citation>
    <scope>NUCLEOTIDE SEQUENCE [LARGE SCALE GENOMIC DNA]</scope>
    <source>
        <strain evidence="2">cv. Fuhuasheng</strain>
        <tissue evidence="1">Leaves</tissue>
    </source>
</reference>
<protein>
    <submittedName>
        <fullName evidence="1">Uncharacterized protein</fullName>
    </submittedName>
</protein>
<proteinExistence type="predicted"/>
<sequence length="74" mass="8926">MQESGTAKNPDRIILGCFYYRMEQHHCNYFVWLDKLIAKHFGHEDDNDVQGRMAMLENRLEQLEFKIEDEYEGK</sequence>
<gene>
    <name evidence="1" type="ORF">Ahy_B03g064497</name>
</gene>
<dbReference type="Proteomes" id="UP000289738">
    <property type="component" value="Chromosome B03"/>
</dbReference>
<comment type="caution">
    <text evidence="1">The sequence shown here is derived from an EMBL/GenBank/DDBJ whole genome shotgun (WGS) entry which is preliminary data.</text>
</comment>
<keyword evidence="2" id="KW-1185">Reference proteome</keyword>
<accession>A0A444ZZP0</accession>
<dbReference type="EMBL" id="SDMP01000013">
    <property type="protein sequence ID" value="RYR19639.1"/>
    <property type="molecule type" value="Genomic_DNA"/>
</dbReference>
<evidence type="ECO:0000313" key="2">
    <source>
        <dbReference type="Proteomes" id="UP000289738"/>
    </source>
</evidence>
<evidence type="ECO:0000313" key="1">
    <source>
        <dbReference type="EMBL" id="RYR19639.1"/>
    </source>
</evidence>
<name>A0A444ZZP0_ARAHY</name>
<dbReference type="AlphaFoldDB" id="A0A444ZZP0"/>
<organism evidence="1 2">
    <name type="scientific">Arachis hypogaea</name>
    <name type="common">Peanut</name>
    <dbReference type="NCBI Taxonomy" id="3818"/>
    <lineage>
        <taxon>Eukaryota</taxon>
        <taxon>Viridiplantae</taxon>
        <taxon>Streptophyta</taxon>
        <taxon>Embryophyta</taxon>
        <taxon>Tracheophyta</taxon>
        <taxon>Spermatophyta</taxon>
        <taxon>Magnoliopsida</taxon>
        <taxon>eudicotyledons</taxon>
        <taxon>Gunneridae</taxon>
        <taxon>Pentapetalae</taxon>
        <taxon>rosids</taxon>
        <taxon>fabids</taxon>
        <taxon>Fabales</taxon>
        <taxon>Fabaceae</taxon>
        <taxon>Papilionoideae</taxon>
        <taxon>50 kb inversion clade</taxon>
        <taxon>dalbergioids sensu lato</taxon>
        <taxon>Dalbergieae</taxon>
        <taxon>Pterocarpus clade</taxon>
        <taxon>Arachis</taxon>
    </lineage>
</organism>